<name>A0A0G4HQ42_9ALVE</name>
<organism evidence="3">
    <name type="scientific">Chromera velia CCMP2878</name>
    <dbReference type="NCBI Taxonomy" id="1169474"/>
    <lineage>
        <taxon>Eukaryota</taxon>
        <taxon>Sar</taxon>
        <taxon>Alveolata</taxon>
        <taxon>Colpodellida</taxon>
        <taxon>Chromeraceae</taxon>
        <taxon>Chromera</taxon>
    </lineage>
</organism>
<feature type="compositionally biased region" description="Basic and acidic residues" evidence="1">
    <location>
        <begin position="419"/>
        <end position="457"/>
    </location>
</feature>
<protein>
    <recommendedName>
        <fullName evidence="2">START domain-containing protein</fullName>
    </recommendedName>
</protein>
<feature type="region of interest" description="Disordered" evidence="1">
    <location>
        <begin position="19"/>
        <end position="51"/>
    </location>
</feature>
<feature type="region of interest" description="Disordered" evidence="1">
    <location>
        <begin position="72"/>
        <end position="129"/>
    </location>
</feature>
<feature type="region of interest" description="Disordered" evidence="1">
    <location>
        <begin position="403"/>
        <end position="656"/>
    </location>
</feature>
<feature type="region of interest" description="Disordered" evidence="1">
    <location>
        <begin position="668"/>
        <end position="700"/>
    </location>
</feature>
<feature type="compositionally biased region" description="Basic and acidic residues" evidence="1">
    <location>
        <begin position="82"/>
        <end position="95"/>
    </location>
</feature>
<evidence type="ECO:0000256" key="1">
    <source>
        <dbReference type="SAM" id="MobiDB-lite"/>
    </source>
</evidence>
<dbReference type="InterPro" id="IPR023393">
    <property type="entry name" value="START-like_dom_sf"/>
</dbReference>
<feature type="compositionally biased region" description="Basic residues" evidence="1">
    <location>
        <begin position="908"/>
        <end position="934"/>
    </location>
</feature>
<proteinExistence type="predicted"/>
<dbReference type="InterPro" id="IPR002913">
    <property type="entry name" value="START_lipid-bd_dom"/>
</dbReference>
<evidence type="ECO:0000259" key="2">
    <source>
        <dbReference type="PROSITE" id="PS50848"/>
    </source>
</evidence>
<dbReference type="PROSITE" id="PS50848">
    <property type="entry name" value="START"/>
    <property type="match status" value="1"/>
</dbReference>
<gene>
    <name evidence="3" type="ORF">Cvel_29988</name>
</gene>
<dbReference type="GO" id="GO:0005737">
    <property type="term" value="C:cytoplasm"/>
    <property type="evidence" value="ECO:0007669"/>
    <property type="project" value="UniProtKB-ARBA"/>
</dbReference>
<sequence>MLLLALPRETLARPLDRLGGFIRCAGGPDTDPGRGRRLSPPPSTNLNGTAGLSTSAEEAMEALIEDMEHQTEEAVFPMPVFPEERQKQGGRRKEAPTAPPPSKRKEKRGTQTKEPPPQTVEGGSFSLREDVRITDEDMADWFGFAESVQNGTLSPQAQGWELVSEDEVCKLLRREVPGGGKEVLWEYLALGGFPDVSVTTYNYSINNYEFRATWDAYVVSVGAFETQGVYTLESGGVLPLPLEDLVYYRMKLPWPLKDRDFVYARRLLSVPPSSSGNPGKDEDQSAAPAMVSMQKSIQHPEKPEIDDCLRILHYRSNMVLFATNEEKRLDKPGMAYVFYHFDDPRVVLPQWAVDRIAVKSMPKSMRTLHATCQSLDSKTGGPQPLPEEGGPIPDLRVLAAARAAERGEEEGAPPVGPPAEEKEEKEEPGKRYEPESPEERDQRLKDEREEAERREREQEEIEEEEEEEEDVDDFDEDEEEIDFDELDADSEEPEFPDGWPIPRRPAKTGGRGVKGKEGEGDEGQLVPVAESESVSEDEKGEGGGKDESHHHGGFFSWLFGGVASAEKEKDHAAAREKEAEEAVGGGGKEAAGFVRDEEGVVPVNTPVSAKGAGGKPVVGGKSSAASELSSKGAGVGGRPSTLVRTEGGGRYGPPRSLAAASLSFLRGLHQVSSSESTSSTTQQQKSISSKHHPSRSMPAPVPARLMHLARRRVVEAIADEDQDAAAYEGSGVTVSALSLPVPLGTVGSDELEGSESSEVDGLVEIVDVYTGDLDPEEIRRAGGDPEILQPGGLFSPAERKGKRGGVWLNLWSRGGRRGWGGEGRVPVRRRDIRGYRRLLGNEKRLAVEGGESRKGRRAAKRVTQLSGQLTGQDYFMPLDHVFWRPEKVLEVARNGGKTKSNGGNGGTRGKRRKSNGNGKKKGGKGGSGKARKTNKTSDAQASGSSSEKGGGNDATSLDAPVSSTEEEKGKGGDETPAVA</sequence>
<dbReference type="PANTHER" id="PTHR19308:SF39">
    <property type="entry name" value="PHOSPHATIDYLCHOLINE TRANSFER PROTEIN"/>
    <property type="match status" value="1"/>
</dbReference>
<feature type="compositionally biased region" description="Acidic residues" evidence="1">
    <location>
        <begin position="458"/>
        <end position="495"/>
    </location>
</feature>
<feature type="compositionally biased region" description="Polar residues" evidence="1">
    <location>
        <begin position="936"/>
        <end position="947"/>
    </location>
</feature>
<feature type="compositionally biased region" description="Basic and acidic residues" evidence="1">
    <location>
        <begin position="565"/>
        <end position="580"/>
    </location>
</feature>
<accession>A0A0G4HQ42</accession>
<dbReference type="AlphaFoldDB" id="A0A0G4HQ42"/>
<feature type="domain" description="START" evidence="2">
    <location>
        <begin position="156"/>
        <end position="377"/>
    </location>
</feature>
<dbReference type="Gene3D" id="3.30.530.20">
    <property type="match status" value="1"/>
</dbReference>
<dbReference type="GO" id="GO:0008289">
    <property type="term" value="F:lipid binding"/>
    <property type="evidence" value="ECO:0007669"/>
    <property type="project" value="InterPro"/>
</dbReference>
<dbReference type="Pfam" id="PF01852">
    <property type="entry name" value="START"/>
    <property type="match status" value="1"/>
</dbReference>
<feature type="compositionally biased region" description="Basic and acidic residues" evidence="1">
    <location>
        <begin position="536"/>
        <end position="550"/>
    </location>
</feature>
<dbReference type="InterPro" id="IPR051213">
    <property type="entry name" value="START_lipid_transfer"/>
</dbReference>
<dbReference type="PANTHER" id="PTHR19308">
    <property type="entry name" value="PHOSPHATIDYLCHOLINE TRANSFER PROTEIN"/>
    <property type="match status" value="1"/>
</dbReference>
<reference evidence="3" key="1">
    <citation type="submission" date="2014-11" db="EMBL/GenBank/DDBJ databases">
        <authorList>
            <person name="Otto D Thomas"/>
            <person name="Naeem Raeece"/>
        </authorList>
    </citation>
    <scope>NUCLEOTIDE SEQUENCE</scope>
</reference>
<dbReference type="EMBL" id="CDMZ01003424">
    <property type="protein sequence ID" value="CEM46318.1"/>
    <property type="molecule type" value="Genomic_DNA"/>
</dbReference>
<dbReference type="SUPFAM" id="SSF55961">
    <property type="entry name" value="Bet v1-like"/>
    <property type="match status" value="1"/>
</dbReference>
<feature type="compositionally biased region" description="Low complexity" evidence="1">
    <location>
        <begin position="672"/>
        <end position="687"/>
    </location>
</feature>
<feature type="region of interest" description="Disordered" evidence="1">
    <location>
        <begin position="892"/>
        <end position="979"/>
    </location>
</feature>
<dbReference type="VEuPathDB" id="CryptoDB:Cvel_29988"/>
<evidence type="ECO:0000313" key="3">
    <source>
        <dbReference type="EMBL" id="CEM46318.1"/>
    </source>
</evidence>